<accession>A0A7R9C082</accession>
<dbReference type="EMBL" id="OA888470">
    <property type="protein sequence ID" value="CAD7283922.1"/>
    <property type="molecule type" value="Genomic_DNA"/>
</dbReference>
<evidence type="ECO:0000313" key="1">
    <source>
        <dbReference type="EMBL" id="CAD7283922.1"/>
    </source>
</evidence>
<gene>
    <name evidence="1" type="ORF">NMOB1V02_LOCUS11530</name>
</gene>
<reference evidence="1" key="1">
    <citation type="submission" date="2020-11" db="EMBL/GenBank/DDBJ databases">
        <authorList>
            <person name="Tran Van P."/>
        </authorList>
    </citation>
    <scope>NUCLEOTIDE SEQUENCE</scope>
</reference>
<dbReference type="Proteomes" id="UP000678499">
    <property type="component" value="Unassembled WGS sequence"/>
</dbReference>
<dbReference type="EMBL" id="CAJPEX010006433">
    <property type="protein sequence ID" value="CAG0924074.1"/>
    <property type="molecule type" value="Genomic_DNA"/>
</dbReference>
<proteinExistence type="predicted"/>
<protein>
    <submittedName>
        <fullName evidence="1">Uncharacterized protein</fullName>
    </submittedName>
</protein>
<evidence type="ECO:0000313" key="2">
    <source>
        <dbReference type="Proteomes" id="UP000678499"/>
    </source>
</evidence>
<feature type="non-terminal residue" evidence="1">
    <location>
        <position position="1"/>
    </location>
</feature>
<sequence length="133" mass="15125">KGGVPVASKPSQTGSWFQVLLAEQQDDAVPIRRQYKQLLEYDMESPVALATAAQSPETKEKYSGELDDAGKPVIISHNYKEHHLSAKDRQRIFEAPYNFLSANDKFAYYQIASPFRRRDFRLPKDPLILAKNA</sequence>
<name>A0A7R9C082_9CRUS</name>
<organism evidence="1">
    <name type="scientific">Notodromas monacha</name>
    <dbReference type="NCBI Taxonomy" id="399045"/>
    <lineage>
        <taxon>Eukaryota</taxon>
        <taxon>Metazoa</taxon>
        <taxon>Ecdysozoa</taxon>
        <taxon>Arthropoda</taxon>
        <taxon>Crustacea</taxon>
        <taxon>Oligostraca</taxon>
        <taxon>Ostracoda</taxon>
        <taxon>Podocopa</taxon>
        <taxon>Podocopida</taxon>
        <taxon>Cypridocopina</taxon>
        <taxon>Cypridoidea</taxon>
        <taxon>Cyprididae</taxon>
        <taxon>Notodromas</taxon>
    </lineage>
</organism>
<keyword evidence="2" id="KW-1185">Reference proteome</keyword>
<dbReference type="AlphaFoldDB" id="A0A7R9C082"/>